<protein>
    <submittedName>
        <fullName evidence="10">Multicomponent K+:H+ antiporter subunit F</fullName>
    </submittedName>
</protein>
<feature type="transmembrane region" description="Helical" evidence="9">
    <location>
        <begin position="63"/>
        <end position="87"/>
    </location>
</feature>
<evidence type="ECO:0000256" key="8">
    <source>
        <dbReference type="PIRNR" id="PIRNR028784"/>
    </source>
</evidence>
<dbReference type="Pfam" id="PF04066">
    <property type="entry name" value="MrpF_PhaF"/>
    <property type="match status" value="1"/>
</dbReference>
<reference evidence="10 11" key="1">
    <citation type="submission" date="2020-08" db="EMBL/GenBank/DDBJ databases">
        <title>Genomic Encyclopedia of Type Strains, Phase IV (KMG-IV): sequencing the most valuable type-strain genomes for metagenomic binning, comparative biology and taxonomic classification.</title>
        <authorList>
            <person name="Goeker M."/>
        </authorList>
    </citation>
    <scope>NUCLEOTIDE SEQUENCE [LARGE SCALE GENOMIC DNA]</scope>
    <source>
        <strain evidence="10 11">DSM 19979</strain>
    </source>
</reference>
<evidence type="ECO:0000256" key="3">
    <source>
        <dbReference type="ARBA" id="ARBA00022448"/>
    </source>
</evidence>
<feature type="transmembrane region" description="Helical" evidence="9">
    <location>
        <begin position="6"/>
        <end position="26"/>
    </location>
</feature>
<dbReference type="GO" id="GO:0005886">
    <property type="term" value="C:plasma membrane"/>
    <property type="evidence" value="ECO:0007669"/>
    <property type="project" value="UniProtKB-SubCell"/>
</dbReference>
<keyword evidence="7 8" id="KW-0472">Membrane</keyword>
<dbReference type="AlphaFoldDB" id="A0A840AIL9"/>
<dbReference type="PANTHER" id="PTHR34702:SF1">
    <property type="entry name" value="NA(+)_H(+) ANTIPORTER SUBUNIT F"/>
    <property type="match status" value="1"/>
</dbReference>
<keyword evidence="8" id="KW-0050">Antiport</keyword>
<evidence type="ECO:0000256" key="7">
    <source>
        <dbReference type="ARBA" id="ARBA00023136"/>
    </source>
</evidence>
<sequence length="93" mass="10158">MTAMILSWSVFLAQLMLALGMGCTIWRVARGPRAQDRVLALDTFYVLAAMLLLVFGIRTGSVVYFEAALVISLLGFVATAALSKFLMRGEVIE</sequence>
<gene>
    <name evidence="10" type="ORF">GGQ83_003872</name>
</gene>
<dbReference type="PIRSF" id="PIRSF028784">
    <property type="entry name" value="MrpF"/>
    <property type="match status" value="1"/>
</dbReference>
<evidence type="ECO:0000256" key="5">
    <source>
        <dbReference type="ARBA" id="ARBA00022692"/>
    </source>
</evidence>
<dbReference type="Proteomes" id="UP000553193">
    <property type="component" value="Unassembled WGS sequence"/>
</dbReference>
<proteinExistence type="inferred from homology"/>
<comment type="caution">
    <text evidence="10">The sequence shown here is derived from an EMBL/GenBank/DDBJ whole genome shotgun (WGS) entry which is preliminary data.</text>
</comment>
<evidence type="ECO:0000256" key="2">
    <source>
        <dbReference type="ARBA" id="ARBA00009212"/>
    </source>
</evidence>
<evidence type="ECO:0000256" key="9">
    <source>
        <dbReference type="SAM" id="Phobius"/>
    </source>
</evidence>
<organism evidence="10 11">
    <name type="scientific">Roseococcus suduntuyensis</name>
    <dbReference type="NCBI Taxonomy" id="455361"/>
    <lineage>
        <taxon>Bacteria</taxon>
        <taxon>Pseudomonadati</taxon>
        <taxon>Pseudomonadota</taxon>
        <taxon>Alphaproteobacteria</taxon>
        <taxon>Acetobacterales</taxon>
        <taxon>Roseomonadaceae</taxon>
        <taxon>Roseococcus</taxon>
    </lineage>
</organism>
<dbReference type="EMBL" id="JACIDJ010000010">
    <property type="protein sequence ID" value="MBB3900396.1"/>
    <property type="molecule type" value="Genomic_DNA"/>
</dbReference>
<dbReference type="NCBIfam" id="NF004812">
    <property type="entry name" value="PRK06161.1"/>
    <property type="match status" value="1"/>
</dbReference>
<keyword evidence="5 9" id="KW-0812">Transmembrane</keyword>
<keyword evidence="8" id="KW-0406">Ion transport</keyword>
<keyword evidence="11" id="KW-1185">Reference proteome</keyword>
<dbReference type="PANTHER" id="PTHR34702">
    <property type="entry name" value="NA(+)/H(+) ANTIPORTER SUBUNIT F1"/>
    <property type="match status" value="1"/>
</dbReference>
<keyword evidence="4 8" id="KW-1003">Cell membrane</keyword>
<evidence type="ECO:0000256" key="4">
    <source>
        <dbReference type="ARBA" id="ARBA00022475"/>
    </source>
</evidence>
<accession>A0A840AIL9</accession>
<dbReference type="RefSeq" id="WP_184386627.1">
    <property type="nucleotide sequence ID" value="NZ_JACIDJ010000010.1"/>
</dbReference>
<evidence type="ECO:0000256" key="6">
    <source>
        <dbReference type="ARBA" id="ARBA00022989"/>
    </source>
</evidence>
<dbReference type="InterPro" id="IPR007208">
    <property type="entry name" value="MrpF/PhaF-like"/>
</dbReference>
<comment type="similarity">
    <text evidence="2 8">Belongs to the CPA3 antiporters (TC 2.A.63) subunit F family.</text>
</comment>
<evidence type="ECO:0000313" key="11">
    <source>
        <dbReference type="Proteomes" id="UP000553193"/>
    </source>
</evidence>
<keyword evidence="6 9" id="KW-1133">Transmembrane helix</keyword>
<dbReference type="GO" id="GO:0015385">
    <property type="term" value="F:sodium:proton antiporter activity"/>
    <property type="evidence" value="ECO:0007669"/>
    <property type="project" value="TreeGrafter"/>
</dbReference>
<name>A0A840AIL9_9PROT</name>
<evidence type="ECO:0000256" key="1">
    <source>
        <dbReference type="ARBA" id="ARBA00004651"/>
    </source>
</evidence>
<comment type="subcellular location">
    <subcellularLocation>
        <location evidence="1 8">Cell membrane</location>
        <topology evidence="1 8">Multi-pass membrane protein</topology>
    </subcellularLocation>
</comment>
<evidence type="ECO:0000313" key="10">
    <source>
        <dbReference type="EMBL" id="MBB3900396.1"/>
    </source>
</evidence>
<keyword evidence="3 8" id="KW-0813">Transport</keyword>
<feature type="transmembrane region" description="Helical" evidence="9">
    <location>
        <begin position="38"/>
        <end position="57"/>
    </location>
</feature>